<dbReference type="Gene3D" id="3.30.450.40">
    <property type="match status" value="1"/>
</dbReference>
<proteinExistence type="predicted"/>
<evidence type="ECO:0000259" key="7">
    <source>
        <dbReference type="PROSITE" id="PS50112"/>
    </source>
</evidence>
<dbReference type="SUPFAM" id="SSF55781">
    <property type="entry name" value="GAF domain-like"/>
    <property type="match status" value="1"/>
</dbReference>
<reference evidence="8" key="1">
    <citation type="journal article" date="2013" name="Extremophiles">
        <title>Proteinivorax tanatarense gen. nov., sp. nov., an anaerobic, haloalkaliphilic, proteolytic bacterium isolated from a decaying algal bloom, and proposal of Proteinivoraceae fam. nov.</title>
        <authorList>
            <person name="Kevbrin V."/>
            <person name="Boltyanskaya Y."/>
            <person name="Zhilina T."/>
            <person name="Kolganova T."/>
            <person name="Lavrentjeva E."/>
            <person name="Kuznetsov B."/>
        </authorList>
    </citation>
    <scope>NUCLEOTIDE SEQUENCE</scope>
    <source>
        <strain evidence="8">Z-910T</strain>
    </source>
</reference>
<keyword evidence="3" id="KW-0805">Transcription regulation</keyword>
<evidence type="ECO:0000256" key="3">
    <source>
        <dbReference type="ARBA" id="ARBA00023015"/>
    </source>
</evidence>
<dbReference type="Pfam" id="PF02954">
    <property type="entry name" value="HTH_8"/>
    <property type="match status" value="1"/>
</dbReference>
<dbReference type="GO" id="GO:0006355">
    <property type="term" value="P:regulation of DNA-templated transcription"/>
    <property type="evidence" value="ECO:0007669"/>
    <property type="project" value="InterPro"/>
</dbReference>
<dbReference type="PROSITE" id="PS50112">
    <property type="entry name" value="PAS"/>
    <property type="match status" value="1"/>
</dbReference>
<reference evidence="8" key="2">
    <citation type="submission" date="2024-06" db="EMBL/GenBank/DDBJ databases">
        <authorList>
            <person name="Petrova K.O."/>
            <person name="Toshchakov S.V."/>
            <person name="Boltjanskaja Y.V."/>
            <person name="Kevbrin V."/>
        </authorList>
    </citation>
    <scope>NUCLEOTIDE SEQUENCE</scope>
    <source>
        <strain evidence="8">Z-910T</strain>
    </source>
</reference>
<dbReference type="GO" id="GO:0043565">
    <property type="term" value="F:sequence-specific DNA binding"/>
    <property type="evidence" value="ECO:0007669"/>
    <property type="project" value="InterPro"/>
</dbReference>
<dbReference type="InterPro" id="IPR025662">
    <property type="entry name" value="Sigma_54_int_dom_ATP-bd_1"/>
</dbReference>
<dbReference type="Gene3D" id="3.30.450.20">
    <property type="entry name" value="PAS domain"/>
    <property type="match status" value="1"/>
</dbReference>
<dbReference type="InterPro" id="IPR029016">
    <property type="entry name" value="GAF-like_dom_sf"/>
</dbReference>
<dbReference type="PANTHER" id="PTHR32071">
    <property type="entry name" value="TRANSCRIPTIONAL REGULATORY PROTEIN"/>
    <property type="match status" value="1"/>
</dbReference>
<feature type="domain" description="Sigma-54 factor interaction" evidence="6">
    <location>
        <begin position="279"/>
        <end position="509"/>
    </location>
</feature>
<dbReference type="SMART" id="SM00382">
    <property type="entry name" value="AAA"/>
    <property type="match status" value="1"/>
</dbReference>
<dbReference type="CDD" id="cd00130">
    <property type="entry name" value="PAS"/>
    <property type="match status" value="1"/>
</dbReference>
<dbReference type="GO" id="GO:0005524">
    <property type="term" value="F:ATP binding"/>
    <property type="evidence" value="ECO:0007669"/>
    <property type="project" value="UniProtKB-KW"/>
</dbReference>
<dbReference type="SUPFAM" id="SSF52540">
    <property type="entry name" value="P-loop containing nucleoside triphosphate hydrolases"/>
    <property type="match status" value="1"/>
</dbReference>
<dbReference type="InterPro" id="IPR003593">
    <property type="entry name" value="AAA+_ATPase"/>
</dbReference>
<dbReference type="InterPro" id="IPR013767">
    <property type="entry name" value="PAS_fold"/>
</dbReference>
<organism evidence="8">
    <name type="scientific">Proteinivorax tanatarense</name>
    <dbReference type="NCBI Taxonomy" id="1260629"/>
    <lineage>
        <taxon>Bacteria</taxon>
        <taxon>Bacillati</taxon>
        <taxon>Bacillota</taxon>
        <taxon>Clostridia</taxon>
        <taxon>Eubacteriales</taxon>
        <taxon>Proteinivoracaceae</taxon>
        <taxon>Proteinivorax</taxon>
    </lineage>
</organism>
<dbReference type="SMART" id="SM00091">
    <property type="entry name" value="PAS"/>
    <property type="match status" value="1"/>
</dbReference>
<evidence type="ECO:0000256" key="2">
    <source>
        <dbReference type="ARBA" id="ARBA00022840"/>
    </source>
</evidence>
<evidence type="ECO:0000256" key="1">
    <source>
        <dbReference type="ARBA" id="ARBA00022741"/>
    </source>
</evidence>
<dbReference type="RefSeq" id="WP_350344582.1">
    <property type="nucleotide sequence ID" value="NZ_CP158367.1"/>
</dbReference>
<dbReference type="InterPro" id="IPR009057">
    <property type="entry name" value="Homeodomain-like_sf"/>
</dbReference>
<feature type="domain" description="PAS" evidence="7">
    <location>
        <begin position="152"/>
        <end position="203"/>
    </location>
</feature>
<evidence type="ECO:0000259" key="6">
    <source>
        <dbReference type="PROSITE" id="PS50045"/>
    </source>
</evidence>
<dbReference type="PROSITE" id="PS00675">
    <property type="entry name" value="SIGMA54_INTERACT_1"/>
    <property type="match status" value="1"/>
</dbReference>
<evidence type="ECO:0000256" key="5">
    <source>
        <dbReference type="ARBA" id="ARBA00023163"/>
    </source>
</evidence>
<dbReference type="InterPro" id="IPR002197">
    <property type="entry name" value="HTH_Fis"/>
</dbReference>
<dbReference type="PANTHER" id="PTHR32071:SF57">
    <property type="entry name" value="C4-DICARBOXYLATE TRANSPORT TRANSCRIPTIONAL REGULATORY PROTEIN DCTD"/>
    <property type="match status" value="1"/>
</dbReference>
<name>A0AAU7VP64_9FIRM</name>
<dbReference type="AlphaFoldDB" id="A0AAU7VP64"/>
<evidence type="ECO:0000313" key="8">
    <source>
        <dbReference type="EMBL" id="XBX75846.1"/>
    </source>
</evidence>
<dbReference type="PROSITE" id="PS00676">
    <property type="entry name" value="SIGMA54_INTERACT_2"/>
    <property type="match status" value="1"/>
</dbReference>
<dbReference type="InterPro" id="IPR000014">
    <property type="entry name" value="PAS"/>
</dbReference>
<dbReference type="Gene3D" id="3.40.50.300">
    <property type="entry name" value="P-loop containing nucleotide triphosphate hydrolases"/>
    <property type="match status" value="1"/>
</dbReference>
<dbReference type="PROSITE" id="PS00688">
    <property type="entry name" value="SIGMA54_INTERACT_3"/>
    <property type="match status" value="1"/>
</dbReference>
<dbReference type="Gene3D" id="1.10.8.60">
    <property type="match status" value="1"/>
</dbReference>
<protein>
    <submittedName>
        <fullName evidence="8">Sigma 54-interacting transcriptional regulator</fullName>
    </submittedName>
</protein>
<dbReference type="EMBL" id="CP158367">
    <property type="protein sequence ID" value="XBX75846.1"/>
    <property type="molecule type" value="Genomic_DNA"/>
</dbReference>
<dbReference type="SUPFAM" id="SSF55785">
    <property type="entry name" value="PYP-like sensor domain (PAS domain)"/>
    <property type="match status" value="1"/>
</dbReference>
<evidence type="ECO:0000256" key="4">
    <source>
        <dbReference type="ARBA" id="ARBA00023125"/>
    </source>
</evidence>
<keyword evidence="5" id="KW-0804">Transcription</keyword>
<dbReference type="Pfam" id="PF00989">
    <property type="entry name" value="PAS"/>
    <property type="match status" value="1"/>
</dbReference>
<dbReference type="Pfam" id="PF00158">
    <property type="entry name" value="Sigma54_activat"/>
    <property type="match status" value="1"/>
</dbReference>
<dbReference type="InterPro" id="IPR035965">
    <property type="entry name" value="PAS-like_dom_sf"/>
</dbReference>
<sequence>MKLMKIAPDVLKISQAIASVMGVDVTVVDNNLVRIAGTGRYYNRSGEKVSSQSAFGVALKTKESFIIEEAGKHKVCKQCESVKDCEEYAEVCCPVKVNEHIVGVIGLIAFDEQQKQKIVNKKGSLMNFLNKMAELISSKLTEQTNLEEIELLAQKLEIVLNSVDKGIILADHTGNILSYNKSSLQLFNISQHEILTKNIEDIIGHDAFLALKKNNFKVKNKEFIYQHCNNFVRGIFDTNTITVDKKRCGVVFIFSKLSDVLGVVNDVATGTIVTNFEDIIGDSYAFTKTKDTAKQASQSSSSVIIQGESGTGKELFARAIHFNSERKGAPFIAINCSAIPEQLLESELFGYEEGAFTGAMKGGKTGKFLLANGGTVFLDEIGDMPLHLQAKLLRVLQEKMIEKIGGKSLIPIDIRVIAATNKDLERKVSQNEFRDDLFYRINVIPIFIPPLRERKKDIFTLVRHLLINCNLRLQKNITQIDDNVSEIFMNYNWPGNVRELENTIEYAVNMCNEHIISHEHLPARLLNSSTNITNNKDITPIKSLEKQEIIKALTTYKPSQAAKVLGIGRATLYRKIKEYKIEI</sequence>
<dbReference type="SUPFAM" id="SSF46689">
    <property type="entry name" value="Homeodomain-like"/>
    <property type="match status" value="1"/>
</dbReference>
<dbReference type="Pfam" id="PF25601">
    <property type="entry name" value="AAA_lid_14"/>
    <property type="match status" value="1"/>
</dbReference>
<dbReference type="InterPro" id="IPR058031">
    <property type="entry name" value="AAA_lid_NorR"/>
</dbReference>
<dbReference type="InterPro" id="IPR002078">
    <property type="entry name" value="Sigma_54_int"/>
</dbReference>
<gene>
    <name evidence="8" type="ORF">PRVXT_001004</name>
</gene>
<keyword evidence="2" id="KW-0067">ATP-binding</keyword>
<dbReference type="Gene3D" id="1.10.10.60">
    <property type="entry name" value="Homeodomain-like"/>
    <property type="match status" value="1"/>
</dbReference>
<keyword evidence="1" id="KW-0547">Nucleotide-binding</keyword>
<dbReference type="InterPro" id="IPR027417">
    <property type="entry name" value="P-loop_NTPase"/>
</dbReference>
<dbReference type="InterPro" id="IPR025943">
    <property type="entry name" value="Sigma_54_int_dom_ATP-bd_2"/>
</dbReference>
<accession>A0AAU7VP64</accession>
<dbReference type="PROSITE" id="PS50045">
    <property type="entry name" value="SIGMA54_INTERACT_4"/>
    <property type="match status" value="1"/>
</dbReference>
<dbReference type="CDD" id="cd00009">
    <property type="entry name" value="AAA"/>
    <property type="match status" value="1"/>
</dbReference>
<dbReference type="InterPro" id="IPR025944">
    <property type="entry name" value="Sigma_54_int_dom_CS"/>
</dbReference>
<dbReference type="FunFam" id="3.40.50.300:FF:000006">
    <property type="entry name" value="DNA-binding transcriptional regulator NtrC"/>
    <property type="match status" value="1"/>
</dbReference>
<keyword evidence="4" id="KW-0238">DNA-binding</keyword>